<dbReference type="OMA" id="MSIYNVC"/>
<dbReference type="SUPFAM" id="SSF53800">
    <property type="entry name" value="Chelatase"/>
    <property type="match status" value="1"/>
</dbReference>
<dbReference type="VEuPathDB" id="FungiDB:SPRG_19399"/>
<dbReference type="OrthoDB" id="5824at2759"/>
<dbReference type="Gene3D" id="3.40.50.720">
    <property type="entry name" value="NAD(P)-binding Rossmann-like Domain"/>
    <property type="match status" value="1"/>
</dbReference>
<dbReference type="SUPFAM" id="SSF51735">
    <property type="entry name" value="NAD(P)-binding Rossmann-fold domains"/>
    <property type="match status" value="1"/>
</dbReference>
<keyword evidence="2" id="KW-0479">Metal-binding</keyword>
<evidence type="ECO:0000256" key="3">
    <source>
        <dbReference type="ARBA" id="ARBA00023027"/>
    </source>
</evidence>
<dbReference type="GO" id="GO:0046872">
    <property type="term" value="F:metal ion binding"/>
    <property type="evidence" value="ECO:0007669"/>
    <property type="project" value="UniProtKB-KW"/>
</dbReference>
<proteinExistence type="inferred from homology"/>
<dbReference type="PANTHER" id="PTHR43574">
    <property type="entry name" value="EPIMERASE-RELATED"/>
    <property type="match status" value="1"/>
</dbReference>
<gene>
    <name evidence="6" type="ORF">SPRG_19399</name>
</gene>
<dbReference type="KEGG" id="spar:SPRG_19399"/>
<evidence type="ECO:0008006" key="8">
    <source>
        <dbReference type="Google" id="ProtNLM"/>
    </source>
</evidence>
<feature type="region of interest" description="Disordered" evidence="5">
    <location>
        <begin position="1"/>
        <end position="24"/>
    </location>
</feature>
<dbReference type="STRING" id="695850.A0A067CS17"/>
<organism evidence="6 7">
    <name type="scientific">Saprolegnia parasitica (strain CBS 223.65)</name>
    <dbReference type="NCBI Taxonomy" id="695850"/>
    <lineage>
        <taxon>Eukaryota</taxon>
        <taxon>Sar</taxon>
        <taxon>Stramenopiles</taxon>
        <taxon>Oomycota</taxon>
        <taxon>Saprolegniomycetes</taxon>
        <taxon>Saprolegniales</taxon>
        <taxon>Saprolegniaceae</taxon>
        <taxon>Saprolegnia</taxon>
    </lineage>
</organism>
<evidence type="ECO:0000256" key="5">
    <source>
        <dbReference type="SAM" id="MobiDB-lite"/>
    </source>
</evidence>
<dbReference type="Pfam" id="PF01903">
    <property type="entry name" value="CbiX"/>
    <property type="match status" value="1"/>
</dbReference>
<dbReference type="AlphaFoldDB" id="A0A067CS17"/>
<evidence type="ECO:0000256" key="4">
    <source>
        <dbReference type="ARBA" id="ARBA00023239"/>
    </source>
</evidence>
<evidence type="ECO:0000313" key="7">
    <source>
        <dbReference type="Proteomes" id="UP000030745"/>
    </source>
</evidence>
<keyword evidence="7" id="KW-1185">Reference proteome</keyword>
<reference evidence="6 7" key="1">
    <citation type="journal article" date="2013" name="PLoS Genet.">
        <title>Distinctive expansion of potential virulence genes in the genome of the oomycete fish pathogen Saprolegnia parasitica.</title>
        <authorList>
            <person name="Jiang R.H."/>
            <person name="de Bruijn I."/>
            <person name="Haas B.J."/>
            <person name="Belmonte R."/>
            <person name="Lobach L."/>
            <person name="Christie J."/>
            <person name="van den Ackerveken G."/>
            <person name="Bottin A."/>
            <person name="Bulone V."/>
            <person name="Diaz-Moreno S.M."/>
            <person name="Dumas B."/>
            <person name="Fan L."/>
            <person name="Gaulin E."/>
            <person name="Govers F."/>
            <person name="Grenville-Briggs L.J."/>
            <person name="Horner N.R."/>
            <person name="Levin J.Z."/>
            <person name="Mammella M."/>
            <person name="Meijer H.J."/>
            <person name="Morris P."/>
            <person name="Nusbaum C."/>
            <person name="Oome S."/>
            <person name="Phillips A.J."/>
            <person name="van Rooyen D."/>
            <person name="Rzeszutek E."/>
            <person name="Saraiva M."/>
            <person name="Secombes C.J."/>
            <person name="Seidl M.F."/>
            <person name="Snel B."/>
            <person name="Stassen J.H."/>
            <person name="Sykes S."/>
            <person name="Tripathy S."/>
            <person name="van den Berg H."/>
            <person name="Vega-Arreguin J.C."/>
            <person name="Wawra S."/>
            <person name="Young S.K."/>
            <person name="Zeng Q."/>
            <person name="Dieguez-Uribeondo J."/>
            <person name="Russ C."/>
            <person name="Tyler B.M."/>
            <person name="van West P."/>
        </authorList>
    </citation>
    <scope>NUCLEOTIDE SEQUENCE [LARGE SCALE GENOMIC DNA]</scope>
    <source>
        <strain evidence="6 7">CBS 223.65</strain>
    </source>
</reference>
<dbReference type="InterPro" id="IPR036291">
    <property type="entry name" value="NAD(P)-bd_dom_sf"/>
</dbReference>
<name>A0A067CS17_SAPPC</name>
<dbReference type="InterPro" id="IPR002762">
    <property type="entry name" value="CbiX-like"/>
</dbReference>
<evidence type="ECO:0000313" key="6">
    <source>
        <dbReference type="EMBL" id="KDO33283.1"/>
    </source>
</evidence>
<dbReference type="Proteomes" id="UP000030745">
    <property type="component" value="Unassembled WGS sequence"/>
</dbReference>
<dbReference type="GeneID" id="24140788"/>
<accession>A0A067CS17</accession>
<evidence type="ECO:0000256" key="2">
    <source>
        <dbReference type="ARBA" id="ARBA00022723"/>
    </source>
</evidence>
<keyword evidence="4" id="KW-0456">Lyase</keyword>
<dbReference type="Gene3D" id="3.40.50.1400">
    <property type="match status" value="2"/>
</dbReference>
<evidence type="ECO:0000256" key="1">
    <source>
        <dbReference type="ARBA" id="ARBA00007637"/>
    </source>
</evidence>
<dbReference type="EMBL" id="KK583193">
    <property type="protein sequence ID" value="KDO33283.1"/>
    <property type="molecule type" value="Genomic_DNA"/>
</dbReference>
<feature type="compositionally biased region" description="Low complexity" evidence="5">
    <location>
        <begin position="1"/>
        <end position="16"/>
    </location>
</feature>
<comment type="similarity">
    <text evidence="1">Belongs to the NAD(P)-dependent epimerase/dehydratase family.</text>
</comment>
<dbReference type="GO" id="GO:0016829">
    <property type="term" value="F:lyase activity"/>
    <property type="evidence" value="ECO:0007669"/>
    <property type="project" value="UniProtKB-KW"/>
</dbReference>
<keyword evidence="3" id="KW-0520">NAD</keyword>
<protein>
    <recommendedName>
        <fullName evidence="8">NAD-dependent epimerase/dehydratase domain-containing protein</fullName>
    </recommendedName>
</protein>
<sequence length="644" mass="69822">MERLQPSPSSSTAPPALARVASSERPPVPIIALPPPIVTPSVVYGSNGSAAIPQHIVPSLPGLARPPGSKKKPKLLVLGMGFTGLRVAMAFREKLGFSVCGTVRSAQTKLELIDRGMKQIYFLEDGTLEIDTFRLLEDPPTSDDDKDKVLATLFPELKKLSTLQWVGYLSSTSVYGDSHGHVLDETAPLRSATKRGQQRARVEAEWLASGLPVHIFRCAGIYGPGRGTIAQVRAGRAKRIHMPGKVFNRIHIDDVVNVLMQSIATPSPMSIYNVCDDEPSSSNDAVTFACDLLGADVPPLQSWDDVKSSMSDMAKSFYVENRLLSNAKIKSELGVQLLYPTYREGFVAQADEEQNTPSMRASKSHICFVVNKGSLQPEAVLALRDMCRNLSVRFNGCVRFVPSSCVLSNTIPIQQLDDVPAVLLQDAVAGVVADPSTAATKFVVLPVFIGNSDALTDFIPSIVSAFTGHRFTIARCLVDISKPSENGIAKILASKVRGAIADHRGVFEKKDIRVIVVDRGTTNHEVHLSRDLIGSQLTKLLGGAVEKVHTASMERVDEPQYDFNEPLLSHAFETYKISSGLVVLALLFLTSGRHAVPGGDIEHVVAATKAAHPNLEVAVTAPIGSHPILTNMLMDRYFESVKEW</sequence>
<dbReference type="RefSeq" id="XP_012196278.1">
    <property type="nucleotide sequence ID" value="XM_012340888.1"/>
</dbReference>